<dbReference type="PROSITE" id="PS01124">
    <property type="entry name" value="HTH_ARAC_FAMILY_2"/>
    <property type="match status" value="1"/>
</dbReference>
<sequence>MTKYNINYGNKKEAVYRSLVNPKLMNELKGQIISILLKRKKYKDKEYSAKRLAEDLHTNTRYVSAVVNVCFDMNYTSLVNKYRVDNAKLLLTDKRYAKLRMEEISDLVGFSNRQSFYAAFYKYTGLTPRQYKLDNTKN</sequence>
<protein>
    <submittedName>
        <fullName evidence="5">AraC family transcriptional regulator</fullName>
    </submittedName>
</protein>
<evidence type="ECO:0000259" key="4">
    <source>
        <dbReference type="PROSITE" id="PS01124"/>
    </source>
</evidence>
<evidence type="ECO:0000313" key="6">
    <source>
        <dbReference type="Proteomes" id="UP000706891"/>
    </source>
</evidence>
<keyword evidence="6" id="KW-1185">Reference proteome</keyword>
<dbReference type="InterPro" id="IPR018060">
    <property type="entry name" value="HTH_AraC"/>
</dbReference>
<keyword evidence="3" id="KW-0804">Transcription</keyword>
<comment type="caution">
    <text evidence="5">The sequence shown here is derived from an EMBL/GenBank/DDBJ whole genome shotgun (WGS) entry which is preliminary data.</text>
</comment>
<dbReference type="GO" id="GO:0043565">
    <property type="term" value="F:sequence-specific DNA binding"/>
    <property type="evidence" value="ECO:0007669"/>
    <property type="project" value="InterPro"/>
</dbReference>
<keyword evidence="1" id="KW-0805">Transcription regulation</keyword>
<evidence type="ECO:0000313" key="5">
    <source>
        <dbReference type="EMBL" id="MBM6672852.1"/>
    </source>
</evidence>
<name>A0A939B6T0_9BACT</name>
<dbReference type="GO" id="GO:0003700">
    <property type="term" value="F:DNA-binding transcription factor activity"/>
    <property type="evidence" value="ECO:0007669"/>
    <property type="project" value="InterPro"/>
</dbReference>
<evidence type="ECO:0000256" key="3">
    <source>
        <dbReference type="ARBA" id="ARBA00023163"/>
    </source>
</evidence>
<dbReference type="Pfam" id="PF12833">
    <property type="entry name" value="HTH_18"/>
    <property type="match status" value="1"/>
</dbReference>
<dbReference type="PANTHER" id="PTHR43280">
    <property type="entry name" value="ARAC-FAMILY TRANSCRIPTIONAL REGULATOR"/>
    <property type="match status" value="1"/>
</dbReference>
<evidence type="ECO:0000256" key="1">
    <source>
        <dbReference type="ARBA" id="ARBA00023015"/>
    </source>
</evidence>
<reference evidence="5" key="1">
    <citation type="submission" date="2020-08" db="EMBL/GenBank/DDBJ databases">
        <authorList>
            <person name="Cejkova D."/>
            <person name="Kubasova T."/>
            <person name="Jahodarova E."/>
            <person name="Rychlik I."/>
        </authorList>
    </citation>
    <scope>NUCLEOTIDE SEQUENCE</scope>
    <source>
        <strain evidence="5">An824</strain>
    </source>
</reference>
<dbReference type="RefSeq" id="WP_205103370.1">
    <property type="nucleotide sequence ID" value="NZ_JACJJG010000007.1"/>
</dbReference>
<accession>A0A939B6T0</accession>
<gene>
    <name evidence="5" type="ORF">H6A34_03015</name>
</gene>
<feature type="domain" description="HTH araC/xylS-type" evidence="4">
    <location>
        <begin position="30"/>
        <end position="134"/>
    </location>
</feature>
<dbReference type="SMART" id="SM00342">
    <property type="entry name" value="HTH_ARAC"/>
    <property type="match status" value="1"/>
</dbReference>
<dbReference type="InterPro" id="IPR009057">
    <property type="entry name" value="Homeodomain-like_sf"/>
</dbReference>
<dbReference type="PANTHER" id="PTHR43280:SF29">
    <property type="entry name" value="ARAC-FAMILY TRANSCRIPTIONAL REGULATOR"/>
    <property type="match status" value="1"/>
</dbReference>
<reference evidence="5" key="2">
    <citation type="journal article" date="2021" name="Sci. Rep.">
        <title>The distribution of antibiotic resistance genes in chicken gut microbiota commensals.</title>
        <authorList>
            <person name="Juricova H."/>
            <person name="Matiasovicova J."/>
            <person name="Kubasova T."/>
            <person name="Cejkova D."/>
            <person name="Rychlik I."/>
        </authorList>
    </citation>
    <scope>NUCLEOTIDE SEQUENCE</scope>
    <source>
        <strain evidence="5">An824</strain>
    </source>
</reference>
<evidence type="ECO:0000256" key="2">
    <source>
        <dbReference type="ARBA" id="ARBA00023125"/>
    </source>
</evidence>
<dbReference type="SUPFAM" id="SSF46689">
    <property type="entry name" value="Homeodomain-like"/>
    <property type="match status" value="1"/>
</dbReference>
<proteinExistence type="predicted"/>
<dbReference type="AlphaFoldDB" id="A0A939B6T0"/>
<organism evidence="5 6">
    <name type="scientific">Marseilla massiliensis</name>
    <dbReference type="NCBI Taxonomy" id="1841864"/>
    <lineage>
        <taxon>Bacteria</taxon>
        <taxon>Pseudomonadati</taxon>
        <taxon>Bacteroidota</taxon>
        <taxon>Bacteroidia</taxon>
        <taxon>Bacteroidales</taxon>
        <taxon>Prevotellaceae</taxon>
        <taxon>Marseilla</taxon>
    </lineage>
</organism>
<dbReference type="EMBL" id="JACJJG010000007">
    <property type="protein sequence ID" value="MBM6672852.1"/>
    <property type="molecule type" value="Genomic_DNA"/>
</dbReference>
<dbReference type="Gene3D" id="1.10.10.60">
    <property type="entry name" value="Homeodomain-like"/>
    <property type="match status" value="1"/>
</dbReference>
<dbReference type="Proteomes" id="UP000706891">
    <property type="component" value="Unassembled WGS sequence"/>
</dbReference>
<keyword evidence="2" id="KW-0238">DNA-binding</keyword>